<dbReference type="SUPFAM" id="SSF46689">
    <property type="entry name" value="Homeodomain-like"/>
    <property type="match status" value="1"/>
</dbReference>
<proteinExistence type="predicted"/>
<evidence type="ECO:0000313" key="5">
    <source>
        <dbReference type="Proteomes" id="UP000510660"/>
    </source>
</evidence>
<dbReference type="Proteomes" id="UP000510660">
    <property type="component" value="Chromosome"/>
</dbReference>
<evidence type="ECO:0000256" key="2">
    <source>
        <dbReference type="PROSITE-ProRule" id="PRU00335"/>
    </source>
</evidence>
<dbReference type="RefSeq" id="WP_089146993.1">
    <property type="nucleotide sequence ID" value="NZ_CP047415.1"/>
</dbReference>
<dbReference type="InterPro" id="IPR009057">
    <property type="entry name" value="Homeodomain-like_sf"/>
</dbReference>
<dbReference type="PROSITE" id="PS50977">
    <property type="entry name" value="HTH_TETR_2"/>
    <property type="match status" value="1"/>
</dbReference>
<feature type="DNA-binding region" description="H-T-H motif" evidence="2">
    <location>
        <begin position="24"/>
        <end position="43"/>
    </location>
</feature>
<dbReference type="AlphaFoldDB" id="A0A7H9E6A0"/>
<name>A0A7H9E6A0_9LACO</name>
<evidence type="ECO:0000259" key="3">
    <source>
        <dbReference type="PROSITE" id="PS50977"/>
    </source>
</evidence>
<dbReference type="PROSITE" id="PS01081">
    <property type="entry name" value="HTH_TETR_1"/>
    <property type="match status" value="1"/>
</dbReference>
<evidence type="ECO:0000256" key="1">
    <source>
        <dbReference type="ARBA" id="ARBA00023125"/>
    </source>
</evidence>
<dbReference type="PANTHER" id="PTHR43479">
    <property type="entry name" value="ACREF/ENVCD OPERON REPRESSOR-RELATED"/>
    <property type="match status" value="1"/>
</dbReference>
<dbReference type="Gene3D" id="1.10.357.10">
    <property type="entry name" value="Tetracycline Repressor, domain 2"/>
    <property type="match status" value="1"/>
</dbReference>
<organism evidence="4 5">
    <name type="scientific">Lactobacillus crispatus</name>
    <dbReference type="NCBI Taxonomy" id="47770"/>
    <lineage>
        <taxon>Bacteria</taxon>
        <taxon>Bacillati</taxon>
        <taxon>Bacillota</taxon>
        <taxon>Bacilli</taxon>
        <taxon>Lactobacillales</taxon>
        <taxon>Lactobacillaceae</taxon>
        <taxon>Lactobacillus</taxon>
    </lineage>
</organism>
<feature type="domain" description="HTH tetR-type" evidence="3">
    <location>
        <begin position="1"/>
        <end position="61"/>
    </location>
</feature>
<dbReference type="EMBL" id="CP047415">
    <property type="protein sequence ID" value="QLL73136.1"/>
    <property type="molecule type" value="Genomic_DNA"/>
</dbReference>
<dbReference type="GO" id="GO:0003677">
    <property type="term" value="F:DNA binding"/>
    <property type="evidence" value="ECO:0007669"/>
    <property type="project" value="UniProtKB-UniRule"/>
</dbReference>
<accession>A0A7H9E6A0</accession>
<dbReference type="PANTHER" id="PTHR43479:SF11">
    <property type="entry name" value="ACREF_ENVCD OPERON REPRESSOR-RELATED"/>
    <property type="match status" value="1"/>
</dbReference>
<sequence>MNTQDSLISRTIIVIDKYGYEDLSLRRLTGTLGLTTGAFYKHFKNKNDLYEKVAIELSKNFVNSIPLHKGASAKQQLLIIANYFCKYVEQHSNLADFLFFNPVTLKVFSTKESKYDFLNKISSLIHKLNRKSNVSDHEFFIQIWSFIQGYAALIKNKIVKYDETLVEKTLNEFLK</sequence>
<dbReference type="Pfam" id="PF00440">
    <property type="entry name" value="TetR_N"/>
    <property type="match status" value="1"/>
</dbReference>
<dbReference type="InterPro" id="IPR050624">
    <property type="entry name" value="HTH-type_Tx_Regulator"/>
</dbReference>
<keyword evidence="1 2" id="KW-0238">DNA-binding</keyword>
<gene>
    <name evidence="4" type="ORF">GTO85_01300</name>
</gene>
<dbReference type="InterPro" id="IPR001647">
    <property type="entry name" value="HTH_TetR"/>
</dbReference>
<evidence type="ECO:0000313" key="4">
    <source>
        <dbReference type="EMBL" id="QLL73136.1"/>
    </source>
</evidence>
<protein>
    <submittedName>
        <fullName evidence="4">TetR family transcriptional regulator</fullName>
    </submittedName>
</protein>
<reference evidence="4 5" key="1">
    <citation type="submission" date="2020-01" db="EMBL/GenBank/DDBJ databases">
        <title>Complete and circular genome sequences of six lactobacillus isolates from horses.</title>
        <authorList>
            <person name="Hassan H.M."/>
        </authorList>
    </citation>
    <scope>NUCLEOTIDE SEQUENCE [LARGE SCALE GENOMIC DNA]</scope>
    <source>
        <strain evidence="4 5">1D</strain>
    </source>
</reference>
<dbReference type="InterPro" id="IPR023772">
    <property type="entry name" value="DNA-bd_HTH_TetR-type_CS"/>
</dbReference>